<dbReference type="AlphaFoldDB" id="A0A8S1CDX2"/>
<reference evidence="1 2" key="1">
    <citation type="submission" date="2020-04" db="EMBL/GenBank/DDBJ databases">
        <authorList>
            <person name="Alioto T."/>
            <person name="Alioto T."/>
            <person name="Gomez Garrido J."/>
        </authorList>
    </citation>
    <scope>NUCLEOTIDE SEQUENCE [LARGE SCALE GENOMIC DNA]</scope>
</reference>
<organism evidence="1 2">
    <name type="scientific">Cloeon dipterum</name>
    <dbReference type="NCBI Taxonomy" id="197152"/>
    <lineage>
        <taxon>Eukaryota</taxon>
        <taxon>Metazoa</taxon>
        <taxon>Ecdysozoa</taxon>
        <taxon>Arthropoda</taxon>
        <taxon>Hexapoda</taxon>
        <taxon>Insecta</taxon>
        <taxon>Pterygota</taxon>
        <taxon>Palaeoptera</taxon>
        <taxon>Ephemeroptera</taxon>
        <taxon>Pisciforma</taxon>
        <taxon>Baetidae</taxon>
        <taxon>Cloeon</taxon>
    </lineage>
</organism>
<protein>
    <submittedName>
        <fullName evidence="1">Uncharacterized protein</fullName>
    </submittedName>
</protein>
<keyword evidence="2" id="KW-1185">Reference proteome</keyword>
<proteinExistence type="predicted"/>
<comment type="caution">
    <text evidence="1">The sequence shown here is derived from an EMBL/GenBank/DDBJ whole genome shotgun (WGS) entry which is preliminary data.</text>
</comment>
<dbReference type="EMBL" id="CADEPI010000026">
    <property type="protein sequence ID" value="CAB3366575.1"/>
    <property type="molecule type" value="Genomic_DNA"/>
</dbReference>
<evidence type="ECO:0000313" key="2">
    <source>
        <dbReference type="Proteomes" id="UP000494165"/>
    </source>
</evidence>
<dbReference type="Proteomes" id="UP000494165">
    <property type="component" value="Unassembled WGS sequence"/>
</dbReference>
<accession>A0A8S1CDX2</accession>
<name>A0A8S1CDX2_9INSE</name>
<gene>
    <name evidence="1" type="ORF">CLODIP_2_CD15963</name>
</gene>
<evidence type="ECO:0000313" key="1">
    <source>
        <dbReference type="EMBL" id="CAB3366575.1"/>
    </source>
</evidence>
<sequence>MMTCSVLLCSRECRLRGQRPPGDDRWPRPHFGDSEHLVSWVRLRASFDWQTAQFMLVDCGGCEEGGGARHSLHNSWRLRWNTGTGSLSLDSLAFTVLSLAATATGGWRARCWSEAVIEGPADIEEHGHISDRGAVSEGQTPGGPAKVTLEVGLTLARLDELAAFLAALLRRLLLFASFSGINRSSLLQLLDQSRSLNASALAASAAPVDSLLDHIHKFLDAPQHFIHELLDEDVLGAALQPHGYISEF</sequence>